<dbReference type="EMBL" id="JAHXZJ010002238">
    <property type="protein sequence ID" value="KAH0544257.1"/>
    <property type="molecule type" value="Genomic_DNA"/>
</dbReference>
<feature type="compositionally biased region" description="Acidic residues" evidence="1">
    <location>
        <begin position="57"/>
        <end position="68"/>
    </location>
</feature>
<accession>A0AAV7I1H7</accession>
<feature type="compositionally biased region" description="Acidic residues" evidence="1">
    <location>
        <begin position="81"/>
        <end position="94"/>
    </location>
</feature>
<dbReference type="Proteomes" id="UP000826195">
    <property type="component" value="Unassembled WGS sequence"/>
</dbReference>
<reference evidence="2 3" key="1">
    <citation type="journal article" date="2021" name="J. Hered.">
        <title>A chromosome-level genome assembly of the parasitoid wasp, Cotesia glomerata (Hymenoptera: Braconidae).</title>
        <authorList>
            <person name="Pinto B.J."/>
            <person name="Weis J.J."/>
            <person name="Gamble T."/>
            <person name="Ode P.J."/>
            <person name="Paul R."/>
            <person name="Zaspel J.M."/>
        </authorList>
    </citation>
    <scope>NUCLEOTIDE SEQUENCE [LARGE SCALE GENOMIC DNA]</scope>
    <source>
        <strain evidence="2">CgM1</strain>
    </source>
</reference>
<evidence type="ECO:0000256" key="1">
    <source>
        <dbReference type="SAM" id="MobiDB-lite"/>
    </source>
</evidence>
<keyword evidence="3" id="KW-1185">Reference proteome</keyword>
<feature type="region of interest" description="Disordered" evidence="1">
    <location>
        <begin position="27"/>
        <end position="100"/>
    </location>
</feature>
<proteinExistence type="predicted"/>
<comment type="caution">
    <text evidence="2">The sequence shown here is derived from an EMBL/GenBank/DDBJ whole genome shotgun (WGS) entry which is preliminary data.</text>
</comment>
<protein>
    <submittedName>
        <fullName evidence="2">Uncharacterized protein</fullName>
    </submittedName>
</protein>
<evidence type="ECO:0000313" key="3">
    <source>
        <dbReference type="Proteomes" id="UP000826195"/>
    </source>
</evidence>
<evidence type="ECO:0000313" key="2">
    <source>
        <dbReference type="EMBL" id="KAH0544257.1"/>
    </source>
</evidence>
<sequence>SKDSLAAANALKKNWLNEIDAIVENGISSNNYSSSDDNNNTFSHPNTSVAKKPFENLLDEDSDDDNDDTMPSFIRKPFESLLDEDSEDDIENDDNLYHDNHYPFENLTEIDDSSTENNINNHNQDKINIDSNENFLQSENDWEGSNSFRDDQHYHHDYDVVSTSDDSSCMTIQNDLSLN</sequence>
<dbReference type="AlphaFoldDB" id="A0AAV7I1H7"/>
<name>A0AAV7I1H7_COTGL</name>
<feature type="non-terminal residue" evidence="2">
    <location>
        <position position="1"/>
    </location>
</feature>
<gene>
    <name evidence="2" type="ORF">KQX54_002008</name>
</gene>
<organism evidence="2 3">
    <name type="scientific">Cotesia glomerata</name>
    <name type="common">Lepidopteran parasitic wasp</name>
    <name type="synonym">Apanteles glomeratus</name>
    <dbReference type="NCBI Taxonomy" id="32391"/>
    <lineage>
        <taxon>Eukaryota</taxon>
        <taxon>Metazoa</taxon>
        <taxon>Ecdysozoa</taxon>
        <taxon>Arthropoda</taxon>
        <taxon>Hexapoda</taxon>
        <taxon>Insecta</taxon>
        <taxon>Pterygota</taxon>
        <taxon>Neoptera</taxon>
        <taxon>Endopterygota</taxon>
        <taxon>Hymenoptera</taxon>
        <taxon>Apocrita</taxon>
        <taxon>Ichneumonoidea</taxon>
        <taxon>Braconidae</taxon>
        <taxon>Microgastrinae</taxon>
        <taxon>Cotesia</taxon>
    </lineage>
</organism>
<feature type="compositionally biased region" description="Low complexity" evidence="1">
    <location>
        <begin position="28"/>
        <end position="40"/>
    </location>
</feature>